<evidence type="ECO:0000313" key="2">
    <source>
        <dbReference type="EMBL" id="ABS68925.1"/>
    </source>
</evidence>
<dbReference type="OrthoDB" id="270332at2"/>
<dbReference type="Proteomes" id="UP000002417">
    <property type="component" value="Chromosome"/>
</dbReference>
<feature type="domain" description="DUF4942" evidence="1">
    <location>
        <begin position="73"/>
        <end position="269"/>
    </location>
</feature>
<dbReference type="GO" id="GO:0003676">
    <property type="term" value="F:nucleic acid binding"/>
    <property type="evidence" value="ECO:0007669"/>
    <property type="project" value="InterPro"/>
</dbReference>
<keyword evidence="3" id="KW-1185">Reference proteome</keyword>
<protein>
    <recommendedName>
        <fullName evidence="1">DUF4942 domain-containing protein</fullName>
    </recommendedName>
</protein>
<proteinExistence type="predicted"/>
<reference evidence="2 3" key="1">
    <citation type="submission" date="2007-07" db="EMBL/GenBank/DDBJ databases">
        <title>Complete sequence of chromosome of Xanthobacter autotrophicus Py2.</title>
        <authorList>
            <consortium name="US DOE Joint Genome Institute"/>
            <person name="Copeland A."/>
            <person name="Lucas S."/>
            <person name="Lapidus A."/>
            <person name="Barry K."/>
            <person name="Glavina del Rio T."/>
            <person name="Hammon N."/>
            <person name="Israni S."/>
            <person name="Dalin E."/>
            <person name="Tice H."/>
            <person name="Pitluck S."/>
            <person name="Sims D."/>
            <person name="Brettin T."/>
            <person name="Bruce D."/>
            <person name="Detter J.C."/>
            <person name="Han C."/>
            <person name="Tapia R."/>
            <person name="Brainard J."/>
            <person name="Schmutz J."/>
            <person name="Larimer F."/>
            <person name="Land M."/>
            <person name="Hauser L."/>
            <person name="Kyrpides N."/>
            <person name="Kim E."/>
            <person name="Ensigns S.A."/>
            <person name="Richardson P."/>
        </authorList>
    </citation>
    <scope>NUCLEOTIDE SEQUENCE [LARGE SCALE GENOMIC DNA]</scope>
    <source>
        <strain evidence="3">ATCC BAA-1158 / Py2</strain>
    </source>
</reference>
<accession>A7ILN2</accession>
<dbReference type="InterPro" id="IPR031339">
    <property type="entry name" value="DUF4942"/>
</dbReference>
<dbReference type="STRING" id="78245.Xaut_3698"/>
<dbReference type="SUPFAM" id="SSF53335">
    <property type="entry name" value="S-adenosyl-L-methionine-dependent methyltransferases"/>
    <property type="match status" value="1"/>
</dbReference>
<dbReference type="GO" id="GO:0008168">
    <property type="term" value="F:methyltransferase activity"/>
    <property type="evidence" value="ECO:0007669"/>
    <property type="project" value="InterPro"/>
</dbReference>
<dbReference type="GO" id="GO:0032259">
    <property type="term" value="P:methylation"/>
    <property type="evidence" value="ECO:0007669"/>
    <property type="project" value="InterPro"/>
</dbReference>
<gene>
    <name evidence="2" type="ordered locus">Xaut_3698</name>
</gene>
<dbReference type="InterPro" id="IPR002052">
    <property type="entry name" value="DNA_methylase_N6_adenine_CS"/>
</dbReference>
<dbReference type="InterPro" id="IPR029063">
    <property type="entry name" value="SAM-dependent_MTases_sf"/>
</dbReference>
<name>A7ILN2_XANP2</name>
<dbReference type="KEGG" id="xau:Xaut_3698"/>
<sequence length="449" mass="49544">MNAHILTGGEVTTGRRKPSDLVAEYEMKVASVPAALAEFNAARDAVKMAATVGGEWGHRTLDTGRLDERDMVASLLGSAWRHCYRLYALENFASAADKKRIEQMFAAPPPFTVENIREHFGAYIKDPWGSILRGLAEQFADLDPAFKSHEKMKIGVKGLPKRVILHGFNGYSSCYGMERTRDIVNALAAYQGKPLLTWPELALLEKNGDALNAGGTFPSPFNGRHDDKTIDVIGRGVWLKRFKNGRGHLFFGPEALRDVNRALAEFYGEVLPDAAEERPATPRASTAVAKDLQYYPTPATVVERVLGDLYVKPGDRVLEPSCGCGRFMDALRARGARALGIEVDPGRAAQCRARGHSVLTANFLETEPTGDFDHVVMNPPFYGRHYAKHVEHALRFLKPGGWLTAILPATARYDHGLLEGRWDDLPVGSFSESGTNINTTVLTIWRGRE</sequence>
<dbReference type="CDD" id="cd02440">
    <property type="entry name" value="AdoMet_MTases"/>
    <property type="match status" value="1"/>
</dbReference>
<evidence type="ECO:0000313" key="3">
    <source>
        <dbReference type="Proteomes" id="UP000002417"/>
    </source>
</evidence>
<dbReference type="PRINTS" id="PR00507">
    <property type="entry name" value="N12N6MTFRASE"/>
</dbReference>
<dbReference type="PROSITE" id="PS00092">
    <property type="entry name" value="N6_MTASE"/>
    <property type="match status" value="1"/>
</dbReference>
<dbReference type="AlphaFoldDB" id="A7ILN2"/>
<dbReference type="HOGENOM" id="CLU_608254_0_0_5"/>
<evidence type="ECO:0000259" key="1">
    <source>
        <dbReference type="Pfam" id="PF13708"/>
    </source>
</evidence>
<dbReference type="Gene3D" id="3.40.50.150">
    <property type="entry name" value="Vaccinia Virus protein VP39"/>
    <property type="match status" value="1"/>
</dbReference>
<dbReference type="PhylomeDB" id="A7ILN2"/>
<dbReference type="Pfam" id="PF13708">
    <property type="entry name" value="DUF4942"/>
    <property type="match status" value="1"/>
</dbReference>
<dbReference type="EMBL" id="CP000781">
    <property type="protein sequence ID" value="ABS68925.1"/>
    <property type="molecule type" value="Genomic_DNA"/>
</dbReference>
<dbReference type="Pfam" id="PF07021">
    <property type="entry name" value="MetW"/>
    <property type="match status" value="1"/>
</dbReference>
<organism evidence="2 3">
    <name type="scientific">Xanthobacter autotrophicus (strain ATCC BAA-1158 / Py2)</name>
    <dbReference type="NCBI Taxonomy" id="78245"/>
    <lineage>
        <taxon>Bacteria</taxon>
        <taxon>Pseudomonadati</taxon>
        <taxon>Pseudomonadota</taxon>
        <taxon>Alphaproteobacteria</taxon>
        <taxon>Hyphomicrobiales</taxon>
        <taxon>Xanthobacteraceae</taxon>
        <taxon>Xanthobacter</taxon>
    </lineage>
</organism>
<dbReference type="InterPro" id="IPR010743">
    <property type="entry name" value="Methionine_synth_MetW"/>
</dbReference>
<dbReference type="eggNOG" id="COG0827">
    <property type="taxonomic scope" value="Bacteria"/>
</dbReference>